<dbReference type="AlphaFoldDB" id="A0A2X0M5V6"/>
<evidence type="ECO:0000256" key="1">
    <source>
        <dbReference type="SAM" id="MobiDB-lite"/>
    </source>
</evidence>
<dbReference type="Proteomes" id="UP000249464">
    <property type="component" value="Unassembled WGS sequence"/>
</dbReference>
<protein>
    <submittedName>
        <fullName evidence="2">BQ5605_C003g02503 protein</fullName>
    </submittedName>
</protein>
<organism evidence="2 3">
    <name type="scientific">Microbotryum silenes-dioicae</name>
    <dbReference type="NCBI Taxonomy" id="796604"/>
    <lineage>
        <taxon>Eukaryota</taxon>
        <taxon>Fungi</taxon>
        <taxon>Dikarya</taxon>
        <taxon>Basidiomycota</taxon>
        <taxon>Pucciniomycotina</taxon>
        <taxon>Microbotryomycetes</taxon>
        <taxon>Microbotryales</taxon>
        <taxon>Microbotryaceae</taxon>
        <taxon>Microbotryum</taxon>
    </lineage>
</organism>
<feature type="region of interest" description="Disordered" evidence="1">
    <location>
        <begin position="69"/>
        <end position="90"/>
    </location>
</feature>
<evidence type="ECO:0000313" key="3">
    <source>
        <dbReference type="Proteomes" id="UP000249464"/>
    </source>
</evidence>
<evidence type="ECO:0000313" key="2">
    <source>
        <dbReference type="EMBL" id="SGY41371.1"/>
    </source>
</evidence>
<accession>A0A2X0M5V6</accession>
<sequence>MSRVAATRVIRLYDNACTMSGQIQGVPASSSITTKFDANSHAGQNKMSEGFKQGAVSMVGSYLKSQAIFSEGAGRSPGNEDYGHDGSREE</sequence>
<gene>
    <name evidence="2" type="primary">BQ5605_C003g02503</name>
    <name evidence="2" type="ORF">BQ5605_C003G02503</name>
</gene>
<feature type="compositionally biased region" description="Basic and acidic residues" evidence="1">
    <location>
        <begin position="81"/>
        <end position="90"/>
    </location>
</feature>
<reference evidence="2 3" key="1">
    <citation type="submission" date="2016-11" db="EMBL/GenBank/DDBJ databases">
        <authorList>
            <person name="Jaros S."/>
            <person name="Januszkiewicz K."/>
            <person name="Wedrychowicz H."/>
        </authorList>
    </citation>
    <scope>NUCLEOTIDE SEQUENCE [LARGE SCALE GENOMIC DNA]</scope>
</reference>
<dbReference type="EMBL" id="FQNC01000042">
    <property type="protein sequence ID" value="SGY41371.1"/>
    <property type="molecule type" value="Genomic_DNA"/>
</dbReference>
<name>A0A2X0M5V6_9BASI</name>
<keyword evidence="3" id="KW-1185">Reference proteome</keyword>
<proteinExistence type="predicted"/>